<keyword evidence="3" id="KW-1185">Reference proteome</keyword>
<name>A0A834M214_RHYFE</name>
<evidence type="ECO:0000313" key="3">
    <source>
        <dbReference type="Proteomes" id="UP000625711"/>
    </source>
</evidence>
<sequence>MNADAIDIQAPTPPTPHPRHDTKYKTNLISHPLIKHFLLALMKCRQCTQRDRHRPELRINFVTRGDTVTARRSAVRGLDHSRFWKLHCVTVTLAVGTG</sequence>
<evidence type="ECO:0000256" key="1">
    <source>
        <dbReference type="SAM" id="MobiDB-lite"/>
    </source>
</evidence>
<evidence type="ECO:0000313" key="2">
    <source>
        <dbReference type="EMBL" id="KAF7264030.1"/>
    </source>
</evidence>
<proteinExistence type="predicted"/>
<accession>A0A834M214</accession>
<dbReference type="AlphaFoldDB" id="A0A834M214"/>
<gene>
    <name evidence="2" type="ORF">GWI33_000747</name>
</gene>
<organism evidence="2 3">
    <name type="scientific">Rhynchophorus ferrugineus</name>
    <name type="common">Red palm weevil</name>
    <name type="synonym">Curculio ferrugineus</name>
    <dbReference type="NCBI Taxonomy" id="354439"/>
    <lineage>
        <taxon>Eukaryota</taxon>
        <taxon>Metazoa</taxon>
        <taxon>Ecdysozoa</taxon>
        <taxon>Arthropoda</taxon>
        <taxon>Hexapoda</taxon>
        <taxon>Insecta</taxon>
        <taxon>Pterygota</taxon>
        <taxon>Neoptera</taxon>
        <taxon>Endopterygota</taxon>
        <taxon>Coleoptera</taxon>
        <taxon>Polyphaga</taxon>
        <taxon>Cucujiformia</taxon>
        <taxon>Curculionidae</taxon>
        <taxon>Dryophthorinae</taxon>
        <taxon>Rhynchophorus</taxon>
    </lineage>
</organism>
<protein>
    <submittedName>
        <fullName evidence="2">Uncharacterized protein</fullName>
    </submittedName>
</protein>
<dbReference type="Proteomes" id="UP000625711">
    <property type="component" value="Unassembled WGS sequence"/>
</dbReference>
<reference evidence="2" key="1">
    <citation type="submission" date="2020-08" db="EMBL/GenBank/DDBJ databases">
        <title>Genome sequencing and assembly of the red palm weevil Rhynchophorus ferrugineus.</title>
        <authorList>
            <person name="Dias G.B."/>
            <person name="Bergman C.M."/>
            <person name="Manee M."/>
        </authorList>
    </citation>
    <scope>NUCLEOTIDE SEQUENCE</scope>
    <source>
        <strain evidence="2">AA-2017</strain>
        <tissue evidence="2">Whole larva</tissue>
    </source>
</reference>
<comment type="caution">
    <text evidence="2">The sequence shown here is derived from an EMBL/GenBank/DDBJ whole genome shotgun (WGS) entry which is preliminary data.</text>
</comment>
<dbReference type="EMBL" id="JAACXV010018660">
    <property type="protein sequence ID" value="KAF7264030.1"/>
    <property type="molecule type" value="Genomic_DNA"/>
</dbReference>
<feature type="region of interest" description="Disordered" evidence="1">
    <location>
        <begin position="1"/>
        <end position="20"/>
    </location>
</feature>